<dbReference type="Gramene" id="ERN20623">
    <property type="protein sequence ID" value="ERN20623"/>
    <property type="gene ID" value="AMTR_s00070p00129750"/>
</dbReference>
<name>U5DJ47_AMBTC</name>
<evidence type="ECO:0000313" key="2">
    <source>
        <dbReference type="EMBL" id="ERN20623.1"/>
    </source>
</evidence>
<dbReference type="AlphaFoldDB" id="U5DJ47"/>
<dbReference type="HOGENOM" id="CLU_175046_0_0_1"/>
<dbReference type="Pfam" id="PF10536">
    <property type="entry name" value="PMD"/>
    <property type="match status" value="1"/>
</dbReference>
<dbReference type="Proteomes" id="UP000017836">
    <property type="component" value="Unassembled WGS sequence"/>
</dbReference>
<gene>
    <name evidence="2" type="ORF">AMTR_s00070p00129750</name>
</gene>
<organism evidence="2 3">
    <name type="scientific">Amborella trichopoda</name>
    <dbReference type="NCBI Taxonomy" id="13333"/>
    <lineage>
        <taxon>Eukaryota</taxon>
        <taxon>Viridiplantae</taxon>
        <taxon>Streptophyta</taxon>
        <taxon>Embryophyta</taxon>
        <taxon>Tracheophyta</taxon>
        <taxon>Spermatophyta</taxon>
        <taxon>Magnoliopsida</taxon>
        <taxon>Amborellales</taxon>
        <taxon>Amborellaceae</taxon>
        <taxon>Amborella</taxon>
    </lineage>
</organism>
<evidence type="ECO:0000259" key="1">
    <source>
        <dbReference type="Pfam" id="PF10536"/>
    </source>
</evidence>
<sequence length="88" mass="10422">MPRAKRWEPPKNYYGNPHNLVPPIRQGLDNLQHDEVIWNPYLKPNDAISDERHQTFETAMCITTLIFDDITKSYMQYRVCRQSLRTSG</sequence>
<evidence type="ECO:0000313" key="3">
    <source>
        <dbReference type="Proteomes" id="UP000017836"/>
    </source>
</evidence>
<keyword evidence="3" id="KW-1185">Reference proteome</keyword>
<feature type="domain" description="Aminotransferase-like plant mobile" evidence="1">
    <location>
        <begin position="2"/>
        <end position="82"/>
    </location>
</feature>
<protein>
    <recommendedName>
        <fullName evidence="1">Aminotransferase-like plant mobile domain-containing protein</fullName>
    </recommendedName>
</protein>
<accession>U5DJ47</accession>
<reference evidence="3" key="1">
    <citation type="journal article" date="2013" name="Science">
        <title>The Amborella genome and the evolution of flowering plants.</title>
        <authorList>
            <consortium name="Amborella Genome Project"/>
        </authorList>
    </citation>
    <scope>NUCLEOTIDE SEQUENCE [LARGE SCALE GENOMIC DNA]</scope>
</reference>
<proteinExistence type="predicted"/>
<dbReference type="InterPro" id="IPR019557">
    <property type="entry name" value="AminoTfrase-like_pln_mobile"/>
</dbReference>
<dbReference type="EMBL" id="KI392058">
    <property type="protein sequence ID" value="ERN20623.1"/>
    <property type="molecule type" value="Genomic_DNA"/>
</dbReference>